<dbReference type="Proteomes" id="UP000613177">
    <property type="component" value="Unassembled WGS sequence"/>
</dbReference>
<evidence type="ECO:0008006" key="5">
    <source>
        <dbReference type="Google" id="ProtNLM"/>
    </source>
</evidence>
<evidence type="ECO:0000313" key="4">
    <source>
        <dbReference type="Proteomes" id="UP000613177"/>
    </source>
</evidence>
<feature type="domain" description="Acyclic terpene utilisation N-terminal" evidence="1">
    <location>
        <begin position="8"/>
        <end position="491"/>
    </location>
</feature>
<sequence length="647" mass="70997">MSDTKKPVRIGCYSAFFGDSPEAAVQLVKSEGANLDYLVADYLAEITMGIFTIKRKQRRIIKHMGGTPGHGKDYVLQFPQYVLRKILPDIIKNGTKIVTNAGALDPVLLKTVIEELLVELKLPKIKVAAIEGDDLMAQYENENPMNTVSLSQFKEFSSFSPVSPTKHDLLSDRLPKPDEPLISLHAYLGARGIAAALDKGAQIVVTGRVVDSALVVGPLMHEYGWHKQAKVDYDVLAAASLAGHIIECGCHATGGNFTDWKLAANSPYGGYANMGYPIVEFDRSGEFIVTKPEKTGGLVTTATVSEQILYESLDPAYYILPDVILDLRQIKLTQVGENRVLVQNAKGRKPTEWLKCCGIFMDGWKMAGQIIIGGAEAKDKAEAVGRAVRDRVNTYYRENGIDQFRDFNIEAVGGETLYGPNNANHSHEIREVVLKMTAHHDDPEALKAFSLELVATVTNMAPGITGFFDRPKPIPNMIHFPGLYPKKEVKTILDIDNQKESIPWSAWDDKASFDKVEPIESVPEAVISKDDDIVKVKLIDLAYGRSGDKGDVSNIGIIARDPKFLPYIKRSITADAVANYMSHVCKGTVVRYDLPGLLALNFVLTQTLGGGGLSSMVVDKQGKTYAQLVVTGLEVEIPSHLLRLSKL</sequence>
<protein>
    <recommendedName>
        <fullName evidence="5">DUF1446-domain-containing protein</fullName>
    </recommendedName>
</protein>
<feature type="domain" description="AtuA-like ferredoxin-fold" evidence="2">
    <location>
        <begin position="536"/>
        <end position="630"/>
    </location>
</feature>
<dbReference type="EMBL" id="JAEPRE010000191">
    <property type="protein sequence ID" value="KAG2230632.1"/>
    <property type="molecule type" value="Genomic_DNA"/>
</dbReference>
<accession>A0A8H7VTC4</accession>
<evidence type="ECO:0000313" key="3">
    <source>
        <dbReference type="EMBL" id="KAG2230632.1"/>
    </source>
</evidence>
<evidence type="ECO:0000259" key="2">
    <source>
        <dbReference type="Pfam" id="PF23544"/>
    </source>
</evidence>
<dbReference type="InterPro" id="IPR056362">
    <property type="entry name" value="AtuA-like_ferredoxin_dom"/>
</dbReference>
<dbReference type="AlphaFoldDB" id="A0A8H7VTC4"/>
<dbReference type="Pfam" id="PF23544">
    <property type="entry name" value="AtuA_ferredoxin"/>
    <property type="match status" value="1"/>
</dbReference>
<organism evidence="3 4">
    <name type="scientific">Thamnidium elegans</name>
    <dbReference type="NCBI Taxonomy" id="101142"/>
    <lineage>
        <taxon>Eukaryota</taxon>
        <taxon>Fungi</taxon>
        <taxon>Fungi incertae sedis</taxon>
        <taxon>Mucoromycota</taxon>
        <taxon>Mucoromycotina</taxon>
        <taxon>Mucoromycetes</taxon>
        <taxon>Mucorales</taxon>
        <taxon>Mucorineae</taxon>
        <taxon>Mucoraceae</taxon>
        <taxon>Thamnidium</taxon>
    </lineage>
</organism>
<dbReference type="InterPro" id="IPR010839">
    <property type="entry name" value="AtuA_N"/>
</dbReference>
<gene>
    <name evidence="3" type="ORF">INT48_005900</name>
</gene>
<evidence type="ECO:0000259" key="1">
    <source>
        <dbReference type="Pfam" id="PF07287"/>
    </source>
</evidence>
<proteinExistence type="predicted"/>
<name>A0A8H7VTC4_9FUNG</name>
<reference evidence="3" key="1">
    <citation type="submission" date="2021-01" db="EMBL/GenBank/DDBJ databases">
        <title>Metabolic potential, ecology and presence of endohyphal bacteria is reflected in genomic diversity of Mucoromycotina.</title>
        <authorList>
            <person name="Muszewska A."/>
            <person name="Okrasinska A."/>
            <person name="Steczkiewicz K."/>
            <person name="Drgas O."/>
            <person name="Orlowska M."/>
            <person name="Perlinska-Lenart U."/>
            <person name="Aleksandrzak-Piekarczyk T."/>
            <person name="Szatraj K."/>
            <person name="Zielenkiewicz U."/>
            <person name="Pilsyk S."/>
            <person name="Malc E."/>
            <person name="Mieczkowski P."/>
            <person name="Kruszewska J.S."/>
            <person name="Biernat P."/>
            <person name="Pawlowska J."/>
        </authorList>
    </citation>
    <scope>NUCLEOTIDE SEQUENCE</scope>
    <source>
        <strain evidence="3">WA0000018081</strain>
    </source>
</reference>
<dbReference type="PANTHER" id="PTHR47708">
    <property type="match status" value="1"/>
</dbReference>
<comment type="caution">
    <text evidence="3">The sequence shown here is derived from an EMBL/GenBank/DDBJ whole genome shotgun (WGS) entry which is preliminary data.</text>
</comment>
<dbReference type="Pfam" id="PF07287">
    <property type="entry name" value="AtuA"/>
    <property type="match status" value="1"/>
</dbReference>
<keyword evidence="4" id="KW-1185">Reference proteome</keyword>
<dbReference type="PANTHER" id="PTHR47708:SF2">
    <property type="entry name" value="SI:CH73-132F6.5"/>
    <property type="match status" value="1"/>
</dbReference>